<dbReference type="NCBIfam" id="NF006769">
    <property type="entry name" value="PRK09290.1-3"/>
    <property type="match status" value="1"/>
</dbReference>
<organism evidence="4 5">
    <name type="scientific">Pseudorhodoferax aquiterrae</name>
    <dbReference type="NCBI Taxonomy" id="747304"/>
    <lineage>
        <taxon>Bacteria</taxon>
        <taxon>Pseudomonadati</taxon>
        <taxon>Pseudomonadota</taxon>
        <taxon>Betaproteobacteria</taxon>
        <taxon>Burkholderiales</taxon>
        <taxon>Comamonadaceae</taxon>
    </lineage>
</organism>
<sequence length="429" mass="45219">MDSSVLTPSAATVGTMANVGLRIDGARLWRSLMDLARIGATPKGGVCRIALTDADRAGRDQVAAWCREAGLDVRVDEVGNMFARRPGTDPQARAVATGSHIDTQPSGGKFDGNFGVLAGLEVMRTLNDHGIATRAPLEVVVWTNEEGTRFTPVMMGSGAFAGVFLPDFVRAQVDGAGLAVGDELRRIGYLGEHACGEVPGGGYAAYFEAHIEQGPVLEDAGLPIGVVSGALGQRWFDVTVTGMDAHAGPTPMALRRDAMLGAARMVEAVHRIALAEAPHGRGTVGHLQVLPNSRNVIPGEVHFSVDLRNLTDEGLDRMEAALRTQLVQIAGDTRVAVELRQVVQFDACHFDAACVASVRRAAELLGLPHMDVVSGAGHDAVYVAQVAPTGMVFVPCKDGISHNEIENALPEHIEAGANVLLLAMLERAG</sequence>
<reference evidence="5" key="1">
    <citation type="journal article" date="2019" name="Int. J. Syst. Evol. Microbiol.">
        <title>The Global Catalogue of Microorganisms (GCM) 10K type strain sequencing project: providing services to taxonomists for standard genome sequencing and annotation.</title>
        <authorList>
            <consortium name="The Broad Institute Genomics Platform"/>
            <consortium name="The Broad Institute Genome Sequencing Center for Infectious Disease"/>
            <person name="Wu L."/>
            <person name="Ma J."/>
        </authorList>
    </citation>
    <scope>NUCLEOTIDE SEQUENCE [LARGE SCALE GENOMIC DNA]</scope>
    <source>
        <strain evidence="5">KCTC 23314</strain>
    </source>
</reference>
<dbReference type="Proteomes" id="UP000626210">
    <property type="component" value="Unassembled WGS sequence"/>
</dbReference>
<dbReference type="PANTHER" id="PTHR32494">
    <property type="entry name" value="ALLANTOATE DEIMINASE-RELATED"/>
    <property type="match status" value="1"/>
</dbReference>
<dbReference type="NCBIfam" id="NF006771">
    <property type="entry name" value="PRK09290.1-5"/>
    <property type="match status" value="1"/>
</dbReference>
<dbReference type="InterPro" id="IPR010158">
    <property type="entry name" value="Amidase_Cbmase"/>
</dbReference>
<dbReference type="Pfam" id="PF07687">
    <property type="entry name" value="M20_dimer"/>
    <property type="match status" value="1"/>
</dbReference>
<comment type="similarity">
    <text evidence="1">Belongs to the peptidase M20 family.</text>
</comment>
<dbReference type="CDD" id="cd03884">
    <property type="entry name" value="M20_bAS"/>
    <property type="match status" value="1"/>
</dbReference>
<protein>
    <submittedName>
        <fullName evidence="4">Zn-dependent hydrolase</fullName>
    </submittedName>
</protein>
<dbReference type="SUPFAM" id="SSF53187">
    <property type="entry name" value="Zn-dependent exopeptidases"/>
    <property type="match status" value="1"/>
</dbReference>
<dbReference type="Pfam" id="PF01546">
    <property type="entry name" value="Peptidase_M20"/>
    <property type="match status" value="1"/>
</dbReference>
<dbReference type="EMBL" id="BMYK01000003">
    <property type="protein sequence ID" value="GHC75949.1"/>
    <property type="molecule type" value="Genomic_DNA"/>
</dbReference>
<dbReference type="InterPro" id="IPR002933">
    <property type="entry name" value="Peptidase_M20"/>
</dbReference>
<dbReference type="NCBIfam" id="TIGR01879">
    <property type="entry name" value="hydantase"/>
    <property type="match status" value="1"/>
</dbReference>
<dbReference type="SUPFAM" id="SSF55031">
    <property type="entry name" value="Bacterial exopeptidase dimerisation domain"/>
    <property type="match status" value="1"/>
</dbReference>
<dbReference type="NCBIfam" id="NF009527">
    <property type="entry name" value="PRK12891.1"/>
    <property type="match status" value="1"/>
</dbReference>
<comment type="caution">
    <text evidence="4">The sequence shown here is derived from an EMBL/GenBank/DDBJ whole genome shotgun (WGS) entry which is preliminary data.</text>
</comment>
<evidence type="ECO:0000259" key="3">
    <source>
        <dbReference type="Pfam" id="PF07687"/>
    </source>
</evidence>
<evidence type="ECO:0000313" key="4">
    <source>
        <dbReference type="EMBL" id="GHC75949.1"/>
    </source>
</evidence>
<proteinExistence type="inferred from homology"/>
<accession>A0ABQ3FY57</accession>
<gene>
    <name evidence="4" type="ORF">GCM10007320_14670</name>
</gene>
<dbReference type="Gene3D" id="3.30.70.360">
    <property type="match status" value="1"/>
</dbReference>
<dbReference type="PANTHER" id="PTHR32494:SF5">
    <property type="entry name" value="ALLANTOATE AMIDOHYDROLASE"/>
    <property type="match status" value="1"/>
</dbReference>
<feature type="domain" description="Peptidase M20 dimerisation" evidence="3">
    <location>
        <begin position="232"/>
        <end position="330"/>
    </location>
</feature>
<name>A0ABQ3FY57_9BURK</name>
<evidence type="ECO:0000313" key="5">
    <source>
        <dbReference type="Proteomes" id="UP000626210"/>
    </source>
</evidence>
<dbReference type="InterPro" id="IPR036264">
    <property type="entry name" value="Bact_exopeptidase_dim_dom"/>
</dbReference>
<dbReference type="InterPro" id="IPR011650">
    <property type="entry name" value="Peptidase_M20_dimer"/>
</dbReference>
<evidence type="ECO:0000256" key="2">
    <source>
        <dbReference type="ARBA" id="ARBA00022801"/>
    </source>
</evidence>
<keyword evidence="2 4" id="KW-0378">Hydrolase</keyword>
<keyword evidence="5" id="KW-1185">Reference proteome</keyword>
<dbReference type="Gene3D" id="3.40.630.10">
    <property type="entry name" value="Zn peptidases"/>
    <property type="match status" value="1"/>
</dbReference>
<evidence type="ECO:0000256" key="1">
    <source>
        <dbReference type="ARBA" id="ARBA00006153"/>
    </source>
</evidence>
<dbReference type="GO" id="GO:0016787">
    <property type="term" value="F:hydrolase activity"/>
    <property type="evidence" value="ECO:0007669"/>
    <property type="project" value="UniProtKB-KW"/>
</dbReference>
<dbReference type="PIRSF" id="PIRSF001235">
    <property type="entry name" value="Amidase_carbamoylase"/>
    <property type="match status" value="1"/>
</dbReference>